<feature type="chain" id="PRO_5045786507" description="DUF4440 domain-containing protein" evidence="1">
    <location>
        <begin position="22"/>
        <end position="176"/>
    </location>
</feature>
<comment type="caution">
    <text evidence="3">The sequence shown here is derived from an EMBL/GenBank/DDBJ whole genome shotgun (WGS) entry which is preliminary data.</text>
</comment>
<feature type="domain" description="DUF4440" evidence="2">
    <location>
        <begin position="41"/>
        <end position="157"/>
    </location>
</feature>
<proteinExistence type="predicted"/>
<dbReference type="RefSeq" id="WP_188371205.1">
    <property type="nucleotide sequence ID" value="NZ_BMFH01000002.1"/>
</dbReference>
<dbReference type="Gene3D" id="3.10.450.50">
    <property type="match status" value="1"/>
</dbReference>
<evidence type="ECO:0000313" key="3">
    <source>
        <dbReference type="EMBL" id="GGD58488.1"/>
    </source>
</evidence>
<dbReference type="EMBL" id="BMFH01000002">
    <property type="protein sequence ID" value="GGD58488.1"/>
    <property type="molecule type" value="Genomic_DNA"/>
</dbReference>
<dbReference type="Proteomes" id="UP000625780">
    <property type="component" value="Unassembled WGS sequence"/>
</dbReference>
<sequence length="176" mass="20621">MKVFRYTILIFLTAWSYISQAQEPTDSDLFETLKQKDSLLFRAAFDTCDPATMASLFSEDFEFYHDKAGLTEGKQVFLSPMYTRCQEKGESWVQPSKRILIEGSLAVFPLRNNGDLYGAIQQGQHRFEFLNENREYQQGDIARFIHLWVLENGQWKIKRELSYDHQPAETYTINQP</sequence>
<keyword evidence="1" id="KW-0732">Signal</keyword>
<dbReference type="InterPro" id="IPR032710">
    <property type="entry name" value="NTF2-like_dom_sf"/>
</dbReference>
<evidence type="ECO:0000259" key="2">
    <source>
        <dbReference type="Pfam" id="PF14534"/>
    </source>
</evidence>
<dbReference type="Pfam" id="PF14534">
    <property type="entry name" value="DUF4440"/>
    <property type="match status" value="1"/>
</dbReference>
<keyword evidence="4" id="KW-1185">Reference proteome</keyword>
<accession>A0ABQ1R526</accession>
<organism evidence="3 4">
    <name type="scientific">Muriicola marianensis</name>
    <dbReference type="NCBI Taxonomy" id="1324801"/>
    <lineage>
        <taxon>Bacteria</taxon>
        <taxon>Pseudomonadati</taxon>
        <taxon>Bacteroidota</taxon>
        <taxon>Flavobacteriia</taxon>
        <taxon>Flavobacteriales</taxon>
        <taxon>Flavobacteriaceae</taxon>
        <taxon>Muriicola</taxon>
    </lineage>
</organism>
<protein>
    <recommendedName>
        <fullName evidence="2">DUF4440 domain-containing protein</fullName>
    </recommendedName>
</protein>
<dbReference type="SUPFAM" id="SSF54427">
    <property type="entry name" value="NTF2-like"/>
    <property type="match status" value="1"/>
</dbReference>
<gene>
    <name evidence="3" type="ORF">GCM10011361_26060</name>
</gene>
<feature type="signal peptide" evidence="1">
    <location>
        <begin position="1"/>
        <end position="21"/>
    </location>
</feature>
<reference evidence="4" key="1">
    <citation type="journal article" date="2019" name="Int. J. Syst. Evol. Microbiol.">
        <title>The Global Catalogue of Microorganisms (GCM) 10K type strain sequencing project: providing services to taxonomists for standard genome sequencing and annotation.</title>
        <authorList>
            <consortium name="The Broad Institute Genomics Platform"/>
            <consortium name="The Broad Institute Genome Sequencing Center for Infectious Disease"/>
            <person name="Wu L."/>
            <person name="Ma J."/>
        </authorList>
    </citation>
    <scope>NUCLEOTIDE SEQUENCE [LARGE SCALE GENOMIC DNA]</scope>
    <source>
        <strain evidence="4">CGMCC 1.12606</strain>
    </source>
</reference>
<name>A0ABQ1R526_9FLAO</name>
<evidence type="ECO:0000256" key="1">
    <source>
        <dbReference type="SAM" id="SignalP"/>
    </source>
</evidence>
<dbReference type="InterPro" id="IPR027843">
    <property type="entry name" value="DUF4440"/>
</dbReference>
<evidence type="ECO:0000313" key="4">
    <source>
        <dbReference type="Proteomes" id="UP000625780"/>
    </source>
</evidence>